<dbReference type="SMART" id="SM00672">
    <property type="entry name" value="CAP10"/>
    <property type="match status" value="1"/>
</dbReference>
<dbReference type="Pfam" id="PF05686">
    <property type="entry name" value="Glyco_transf_90"/>
    <property type="match status" value="1"/>
</dbReference>
<comment type="caution">
    <text evidence="4">The sequence shown here is derived from an EMBL/GenBank/DDBJ whole genome shotgun (WGS) entry which is preliminary data.</text>
</comment>
<keyword evidence="5" id="KW-1185">Reference proteome</keyword>
<dbReference type="PANTHER" id="PTHR12203:SF35">
    <property type="entry name" value="PROTEIN O-GLUCOSYLTRANSFERASE 1"/>
    <property type="match status" value="1"/>
</dbReference>
<evidence type="ECO:0000313" key="5">
    <source>
        <dbReference type="Proteomes" id="UP001516023"/>
    </source>
</evidence>
<name>A0ABD3P427_9STRA</name>
<evidence type="ECO:0000259" key="3">
    <source>
        <dbReference type="SMART" id="SM00672"/>
    </source>
</evidence>
<evidence type="ECO:0000313" key="4">
    <source>
        <dbReference type="EMBL" id="KAL3782623.1"/>
    </source>
</evidence>
<comment type="similarity">
    <text evidence="1">Belongs to the glycosyltransferase 90 family.</text>
</comment>
<dbReference type="PANTHER" id="PTHR12203">
    <property type="entry name" value="KDEL LYS-ASP-GLU-LEU CONTAINING - RELATED"/>
    <property type="match status" value="1"/>
</dbReference>
<sequence length="531" mass="60040">MTRHRATVAVLIAATWIAWRHMIVLHSSMFWEISKEMEQPHLQKAVVARPIRVPVPQYSLFDTLSSLGAFHRDAFLFLYHPPTDEFIAISNGSSNNNPNRIRIITPIVARALRLNFPHRFPSQHEFAMVLSTGDMPSLKSHCLGSSSCGGSTVLQFGAVYRDEKIPPMPMISMPMHIIPHLPCYDIWQWNLFVNQTRRVCKYLLARPKTQEAAPTHENDTVGSHGLNIDEDTAWEYLIPQIIWRGTDFAFMGNSRRPDFAKDVAPKIGSLKGDNATRAAIEVLSKFGDKLLPRWKGILLTSQAELEARSTTQQNEASAASSARIPWVNIKFSLYRAAGSKTEPNLRAFQSVGISTIGEVIAMPSHSPYKYQIDLGGGGGTTFTGTIEKLAMPGVLFHHVTKTKDYFHDRLQDWVHYIPVRSNLSDLRENYMWAEQNAKQAKNISEQATAFMKWMGSVEGFEIMYEDHLVDPLWKCVESYQPLKEGSTKSVLDIIKESEQLRNNFKIIANVSGLKSKWLEETNFDWAGAFTT</sequence>
<reference evidence="4 5" key="1">
    <citation type="journal article" date="2020" name="G3 (Bethesda)">
        <title>Improved Reference Genome for Cyclotella cryptica CCMP332, a Model for Cell Wall Morphogenesis, Salinity Adaptation, and Lipid Production in Diatoms (Bacillariophyta).</title>
        <authorList>
            <person name="Roberts W.R."/>
            <person name="Downey K.M."/>
            <person name="Ruck E.C."/>
            <person name="Traller J.C."/>
            <person name="Alverson A.J."/>
        </authorList>
    </citation>
    <scope>NUCLEOTIDE SEQUENCE [LARGE SCALE GENOMIC DNA]</scope>
    <source>
        <strain evidence="4 5">CCMP332</strain>
    </source>
</reference>
<proteinExistence type="inferred from homology"/>
<dbReference type="AlphaFoldDB" id="A0ABD3P427"/>
<dbReference type="EMBL" id="JABMIG020000281">
    <property type="protein sequence ID" value="KAL3782623.1"/>
    <property type="molecule type" value="Genomic_DNA"/>
</dbReference>
<keyword evidence="2" id="KW-0808">Transferase</keyword>
<organism evidence="4 5">
    <name type="scientific">Cyclotella cryptica</name>
    <dbReference type="NCBI Taxonomy" id="29204"/>
    <lineage>
        <taxon>Eukaryota</taxon>
        <taxon>Sar</taxon>
        <taxon>Stramenopiles</taxon>
        <taxon>Ochrophyta</taxon>
        <taxon>Bacillariophyta</taxon>
        <taxon>Coscinodiscophyceae</taxon>
        <taxon>Thalassiosirophycidae</taxon>
        <taxon>Stephanodiscales</taxon>
        <taxon>Stephanodiscaceae</taxon>
        <taxon>Cyclotella</taxon>
    </lineage>
</organism>
<dbReference type="GO" id="GO:0016740">
    <property type="term" value="F:transferase activity"/>
    <property type="evidence" value="ECO:0007669"/>
    <property type="project" value="UniProtKB-KW"/>
</dbReference>
<gene>
    <name evidence="4" type="ORF">HJC23_000005</name>
</gene>
<evidence type="ECO:0000256" key="2">
    <source>
        <dbReference type="ARBA" id="ARBA00022679"/>
    </source>
</evidence>
<dbReference type="InterPro" id="IPR006598">
    <property type="entry name" value="CAP10"/>
</dbReference>
<dbReference type="InterPro" id="IPR051091">
    <property type="entry name" value="O-Glucosyltr/Glycosyltrsf_90"/>
</dbReference>
<evidence type="ECO:0000256" key="1">
    <source>
        <dbReference type="ARBA" id="ARBA00010118"/>
    </source>
</evidence>
<feature type="domain" description="Glycosyl transferase CAP10" evidence="3">
    <location>
        <begin position="244"/>
        <end position="465"/>
    </location>
</feature>
<accession>A0ABD3P427</accession>
<protein>
    <recommendedName>
        <fullName evidence="3">Glycosyl transferase CAP10 domain-containing protein</fullName>
    </recommendedName>
</protein>
<dbReference type="Proteomes" id="UP001516023">
    <property type="component" value="Unassembled WGS sequence"/>
</dbReference>